<comment type="subcellular location">
    <subcellularLocation>
        <location evidence="1">Membrane</location>
        <topology evidence="1">Multi-pass membrane protein</topology>
    </subcellularLocation>
</comment>
<evidence type="ECO:0000256" key="3">
    <source>
        <dbReference type="ARBA" id="ARBA00022989"/>
    </source>
</evidence>
<dbReference type="GO" id="GO:0006820">
    <property type="term" value="P:monoatomic anion transport"/>
    <property type="evidence" value="ECO:0007669"/>
    <property type="project" value="TreeGrafter"/>
</dbReference>
<feature type="transmembrane region" description="Helical" evidence="6">
    <location>
        <begin position="20"/>
        <end position="40"/>
    </location>
</feature>
<dbReference type="Proteomes" id="UP000887564">
    <property type="component" value="Unplaced"/>
</dbReference>
<sequence>LGSQALFLIASGYCGCGQEILVIVFLTLGIGISGIQYAGFVVNYLDIAPTFAGPILGIGNTLSCGTKEEWQMVFWITGAILLTGALIFSFFAKGEVLPWALAEPKKDEEHGLYSRNGDEKVRLQSDS</sequence>
<name>A0A914R9Q8_PAREQ</name>
<keyword evidence="2 6" id="KW-0812">Transmembrane</keyword>
<protein>
    <submittedName>
        <fullName evidence="8">Major facilitator superfamily (MFS) profile domain-containing protein</fullName>
    </submittedName>
</protein>
<organism evidence="7 8">
    <name type="scientific">Parascaris equorum</name>
    <name type="common">Equine roundworm</name>
    <dbReference type="NCBI Taxonomy" id="6256"/>
    <lineage>
        <taxon>Eukaryota</taxon>
        <taxon>Metazoa</taxon>
        <taxon>Ecdysozoa</taxon>
        <taxon>Nematoda</taxon>
        <taxon>Chromadorea</taxon>
        <taxon>Rhabditida</taxon>
        <taxon>Spirurina</taxon>
        <taxon>Ascaridomorpha</taxon>
        <taxon>Ascaridoidea</taxon>
        <taxon>Ascarididae</taxon>
        <taxon>Parascaris</taxon>
    </lineage>
</organism>
<keyword evidence="4 6" id="KW-0472">Membrane</keyword>
<evidence type="ECO:0000256" key="1">
    <source>
        <dbReference type="ARBA" id="ARBA00004141"/>
    </source>
</evidence>
<evidence type="ECO:0000256" key="4">
    <source>
        <dbReference type="ARBA" id="ARBA00023136"/>
    </source>
</evidence>
<reference evidence="8" key="1">
    <citation type="submission" date="2022-11" db="UniProtKB">
        <authorList>
            <consortium name="WormBaseParasite"/>
        </authorList>
    </citation>
    <scope>IDENTIFICATION</scope>
</reference>
<evidence type="ECO:0000313" key="8">
    <source>
        <dbReference type="WBParaSite" id="PEQ_0000300401-mRNA-1"/>
    </source>
</evidence>
<dbReference type="PANTHER" id="PTHR11662">
    <property type="entry name" value="SOLUTE CARRIER FAMILY 17"/>
    <property type="match status" value="1"/>
</dbReference>
<dbReference type="SUPFAM" id="SSF103473">
    <property type="entry name" value="MFS general substrate transporter"/>
    <property type="match status" value="1"/>
</dbReference>
<keyword evidence="3 6" id="KW-1133">Transmembrane helix</keyword>
<evidence type="ECO:0000256" key="6">
    <source>
        <dbReference type="SAM" id="Phobius"/>
    </source>
</evidence>
<dbReference type="GO" id="GO:0016020">
    <property type="term" value="C:membrane"/>
    <property type="evidence" value="ECO:0007669"/>
    <property type="project" value="UniProtKB-SubCell"/>
</dbReference>
<dbReference type="AlphaFoldDB" id="A0A914R9Q8"/>
<evidence type="ECO:0000256" key="2">
    <source>
        <dbReference type="ARBA" id="ARBA00022692"/>
    </source>
</evidence>
<keyword evidence="7" id="KW-1185">Reference proteome</keyword>
<feature type="region of interest" description="Disordered" evidence="5">
    <location>
        <begin position="106"/>
        <end position="127"/>
    </location>
</feature>
<evidence type="ECO:0000313" key="7">
    <source>
        <dbReference type="Proteomes" id="UP000887564"/>
    </source>
</evidence>
<proteinExistence type="predicted"/>
<dbReference type="InterPro" id="IPR050382">
    <property type="entry name" value="MFS_Na/Anion_cotransporter"/>
</dbReference>
<dbReference type="GO" id="GO:0022857">
    <property type="term" value="F:transmembrane transporter activity"/>
    <property type="evidence" value="ECO:0007669"/>
    <property type="project" value="TreeGrafter"/>
</dbReference>
<dbReference type="InterPro" id="IPR036259">
    <property type="entry name" value="MFS_trans_sf"/>
</dbReference>
<evidence type="ECO:0000256" key="5">
    <source>
        <dbReference type="SAM" id="MobiDB-lite"/>
    </source>
</evidence>
<dbReference type="WBParaSite" id="PEQ_0000300401-mRNA-1">
    <property type="protein sequence ID" value="PEQ_0000300401-mRNA-1"/>
    <property type="gene ID" value="PEQ_0000300401"/>
</dbReference>
<accession>A0A914R9Q8</accession>
<dbReference type="PANTHER" id="PTHR11662:SF399">
    <property type="entry name" value="FI19708P1-RELATED"/>
    <property type="match status" value="1"/>
</dbReference>
<feature type="transmembrane region" description="Helical" evidence="6">
    <location>
        <begin position="72"/>
        <end position="92"/>
    </location>
</feature>